<dbReference type="STRING" id="455.Ljam_0481"/>
<evidence type="ECO:0000313" key="4">
    <source>
        <dbReference type="Proteomes" id="UP000054715"/>
    </source>
</evidence>
<organism evidence="3 4">
    <name type="scientific">Legionella jamestowniensis</name>
    <dbReference type="NCBI Taxonomy" id="455"/>
    <lineage>
        <taxon>Bacteria</taxon>
        <taxon>Pseudomonadati</taxon>
        <taxon>Pseudomonadota</taxon>
        <taxon>Gammaproteobacteria</taxon>
        <taxon>Legionellales</taxon>
        <taxon>Legionellaceae</taxon>
        <taxon>Legionella</taxon>
    </lineage>
</organism>
<dbReference type="Gene3D" id="3.10.129.10">
    <property type="entry name" value="Hotdog Thioesterase"/>
    <property type="match status" value="1"/>
</dbReference>
<evidence type="ECO:0000256" key="1">
    <source>
        <dbReference type="ARBA" id="ARBA00005953"/>
    </source>
</evidence>
<sequence>MINFIWESEVRAHEIDAQGIVNNSHYLCYFDHVRTLHLHALGADWIQLSNKGINLVLSQANLQYLKPLRAFERFKVTSTIAKEGRLKLIFTQSLYNSAGALMCRGINTVVCVDINRNKPIAIDKVEALKNAFAE</sequence>
<dbReference type="InterPro" id="IPR050563">
    <property type="entry name" value="4-hydroxybenzoyl-CoA_TE"/>
</dbReference>
<evidence type="ECO:0000256" key="2">
    <source>
        <dbReference type="ARBA" id="ARBA00022801"/>
    </source>
</evidence>
<accession>A0A0W0UU37</accession>
<dbReference type="PIRSF" id="PIRSF003230">
    <property type="entry name" value="YbgC"/>
    <property type="match status" value="1"/>
</dbReference>
<comment type="caution">
    <text evidence="3">The sequence shown here is derived from an EMBL/GenBank/DDBJ whole genome shotgun (WGS) entry which is preliminary data.</text>
</comment>
<dbReference type="EMBL" id="LNYG01000008">
    <property type="protein sequence ID" value="KTD11287.1"/>
    <property type="molecule type" value="Genomic_DNA"/>
</dbReference>
<dbReference type="PANTHER" id="PTHR31793">
    <property type="entry name" value="4-HYDROXYBENZOYL-COA THIOESTERASE FAMILY MEMBER"/>
    <property type="match status" value="1"/>
</dbReference>
<dbReference type="Pfam" id="PF13279">
    <property type="entry name" value="4HBT_2"/>
    <property type="match status" value="1"/>
</dbReference>
<dbReference type="NCBIfam" id="TIGR00051">
    <property type="entry name" value="YbgC/FadM family acyl-CoA thioesterase"/>
    <property type="match status" value="1"/>
</dbReference>
<dbReference type="AlphaFoldDB" id="A0A0W0UU37"/>
<proteinExistence type="inferred from homology"/>
<dbReference type="PATRIC" id="fig|455.5.peg.509"/>
<gene>
    <name evidence="3" type="primary">ybgC_1</name>
    <name evidence="3" type="ORF">Ljam_0481</name>
</gene>
<dbReference type="Proteomes" id="UP000054715">
    <property type="component" value="Unassembled WGS sequence"/>
</dbReference>
<dbReference type="RefSeq" id="WP_058448542.1">
    <property type="nucleotide sequence ID" value="NZ_CAAAJF010000004.1"/>
</dbReference>
<dbReference type="GO" id="GO:0047617">
    <property type="term" value="F:fatty acyl-CoA hydrolase activity"/>
    <property type="evidence" value="ECO:0007669"/>
    <property type="project" value="TreeGrafter"/>
</dbReference>
<dbReference type="CDD" id="cd00586">
    <property type="entry name" value="4HBT"/>
    <property type="match status" value="1"/>
</dbReference>
<dbReference type="PANTHER" id="PTHR31793:SF27">
    <property type="entry name" value="NOVEL THIOESTERASE SUPERFAMILY DOMAIN AND SAPOSIN A-TYPE DOMAIN CONTAINING PROTEIN (0610012H03RIK)"/>
    <property type="match status" value="1"/>
</dbReference>
<dbReference type="SUPFAM" id="SSF54637">
    <property type="entry name" value="Thioesterase/thiol ester dehydrase-isomerase"/>
    <property type="match status" value="1"/>
</dbReference>
<comment type="similarity">
    <text evidence="1">Belongs to the 4-hydroxybenzoyl-CoA thioesterase family.</text>
</comment>
<protein>
    <submittedName>
        <fullName evidence="3">Acyl-CoA thioesterase</fullName>
    </submittedName>
</protein>
<dbReference type="InterPro" id="IPR029069">
    <property type="entry name" value="HotDog_dom_sf"/>
</dbReference>
<reference evidence="3 4" key="1">
    <citation type="submission" date="2015-11" db="EMBL/GenBank/DDBJ databases">
        <title>Genomic analysis of 38 Legionella species identifies large and diverse effector repertoires.</title>
        <authorList>
            <person name="Burstein D."/>
            <person name="Amaro F."/>
            <person name="Zusman T."/>
            <person name="Lifshitz Z."/>
            <person name="Cohen O."/>
            <person name="Gilbert J.A."/>
            <person name="Pupko T."/>
            <person name="Shuman H.A."/>
            <person name="Segal G."/>
        </authorList>
    </citation>
    <scope>NUCLEOTIDE SEQUENCE [LARGE SCALE GENOMIC DNA]</scope>
    <source>
        <strain evidence="3 4">JA-26-G1-E2</strain>
    </source>
</reference>
<dbReference type="InterPro" id="IPR006684">
    <property type="entry name" value="YbgC/YbaW"/>
</dbReference>
<evidence type="ECO:0000313" key="3">
    <source>
        <dbReference type="EMBL" id="KTD11287.1"/>
    </source>
</evidence>
<dbReference type="OrthoDB" id="9799036at2"/>
<keyword evidence="2" id="KW-0378">Hydrolase</keyword>
<name>A0A0W0UU37_9GAMM</name>